<dbReference type="InterPro" id="IPR013103">
    <property type="entry name" value="RVT_2"/>
</dbReference>
<feature type="compositionally biased region" description="Basic and acidic residues" evidence="1">
    <location>
        <begin position="194"/>
        <end position="213"/>
    </location>
</feature>
<feature type="region of interest" description="Disordered" evidence="1">
    <location>
        <begin position="190"/>
        <end position="213"/>
    </location>
</feature>
<dbReference type="Pfam" id="PF07727">
    <property type="entry name" value="RVT_2"/>
    <property type="match status" value="1"/>
</dbReference>
<dbReference type="AlphaFoldDB" id="A0A0J7MVT7"/>
<evidence type="ECO:0000259" key="2">
    <source>
        <dbReference type="Pfam" id="PF07727"/>
    </source>
</evidence>
<dbReference type="STRING" id="67767.A0A0J7MVT7"/>
<evidence type="ECO:0000313" key="3">
    <source>
        <dbReference type="EMBL" id="KMQ84575.1"/>
    </source>
</evidence>
<evidence type="ECO:0000313" key="4">
    <source>
        <dbReference type="Proteomes" id="UP000036403"/>
    </source>
</evidence>
<dbReference type="GO" id="GO:0071897">
    <property type="term" value="P:DNA biosynthetic process"/>
    <property type="evidence" value="ECO:0007669"/>
    <property type="project" value="UniProtKB-ARBA"/>
</dbReference>
<dbReference type="EMBL" id="LBMM01016059">
    <property type="protein sequence ID" value="KMQ84575.1"/>
    <property type="molecule type" value="Genomic_DNA"/>
</dbReference>
<comment type="caution">
    <text evidence="3">The sequence shown here is derived from an EMBL/GenBank/DDBJ whole genome shotgun (WGS) entry which is preliminary data.</text>
</comment>
<gene>
    <name evidence="3" type="ORF">RF55_17525</name>
</gene>
<accession>A0A0J7MVT7</accession>
<dbReference type="PaxDb" id="67767-A0A0J7MVT7"/>
<dbReference type="Proteomes" id="UP000036403">
    <property type="component" value="Unassembled WGS sequence"/>
</dbReference>
<dbReference type="PANTHER" id="PTHR11439:SF467">
    <property type="entry name" value="INTEGRASE CATALYTIC DOMAIN-CONTAINING PROTEIN"/>
    <property type="match status" value="1"/>
</dbReference>
<organism evidence="3 4">
    <name type="scientific">Lasius niger</name>
    <name type="common">Black garden ant</name>
    <dbReference type="NCBI Taxonomy" id="67767"/>
    <lineage>
        <taxon>Eukaryota</taxon>
        <taxon>Metazoa</taxon>
        <taxon>Ecdysozoa</taxon>
        <taxon>Arthropoda</taxon>
        <taxon>Hexapoda</taxon>
        <taxon>Insecta</taxon>
        <taxon>Pterygota</taxon>
        <taxon>Neoptera</taxon>
        <taxon>Endopterygota</taxon>
        <taxon>Hymenoptera</taxon>
        <taxon>Apocrita</taxon>
        <taxon>Aculeata</taxon>
        <taxon>Formicoidea</taxon>
        <taxon>Formicidae</taxon>
        <taxon>Formicinae</taxon>
        <taxon>Lasius</taxon>
        <taxon>Lasius</taxon>
    </lineage>
</organism>
<protein>
    <submittedName>
        <fullName evidence="3">Retrovirus-related gag-pol polyprotein</fullName>
    </submittedName>
</protein>
<keyword evidence="4" id="KW-1185">Reference proteome</keyword>
<proteinExistence type="predicted"/>
<reference evidence="3 4" key="1">
    <citation type="submission" date="2015-04" db="EMBL/GenBank/DDBJ databases">
        <title>Lasius niger genome sequencing.</title>
        <authorList>
            <person name="Konorov E.A."/>
            <person name="Nikitin M.A."/>
            <person name="Kirill M.V."/>
            <person name="Chang P."/>
        </authorList>
    </citation>
    <scope>NUCLEOTIDE SEQUENCE [LARGE SCALE GENOMIC DNA]</scope>
    <source>
        <tissue evidence="3">Whole</tissue>
    </source>
</reference>
<evidence type="ECO:0000256" key="1">
    <source>
        <dbReference type="SAM" id="MobiDB-lite"/>
    </source>
</evidence>
<dbReference type="SUPFAM" id="SSF56672">
    <property type="entry name" value="DNA/RNA polymerases"/>
    <property type="match status" value="1"/>
</dbReference>
<feature type="domain" description="Reverse transcriptase Ty1/copia-type" evidence="2">
    <location>
        <begin position="58"/>
        <end position="191"/>
    </location>
</feature>
<sequence>MKIHQLDIVAAYLNGFLNEEVFMEKPEILEKILLEIIQRDGKNSVSGTKATKMLQDAQDENKVCLLKRALYGLRQAGRQWHARLDTVIRQLGLIPTNADPCLYSTRRDKTQLIALIYVDDILICSQDEVWIKEFCQGLAREFKVKELGLARYCLSIEINQDEDASSLTQQKYIREILDRFHMKSCNPVSTPGETRVRATDLMEDQTSKEDENSTRPYRELIGALMYLAIATRPDIAYITSYLAQFNHCFTQEQWGAAKRILRYLQGTSNFGLHFRKTNDKMTGYSDAD</sequence>
<dbReference type="OrthoDB" id="7696475at2759"/>
<dbReference type="InterPro" id="IPR043502">
    <property type="entry name" value="DNA/RNA_pol_sf"/>
</dbReference>
<name>A0A0J7MVT7_LASNI</name>
<dbReference type="PANTHER" id="PTHR11439">
    <property type="entry name" value="GAG-POL-RELATED RETROTRANSPOSON"/>
    <property type="match status" value="1"/>
</dbReference>